<keyword evidence="4 7" id="KW-0812">Transmembrane</keyword>
<evidence type="ECO:0000256" key="4">
    <source>
        <dbReference type="ARBA" id="ARBA00022692"/>
    </source>
</evidence>
<feature type="transmembrane region" description="Helical" evidence="7">
    <location>
        <begin position="452"/>
        <end position="469"/>
    </location>
</feature>
<dbReference type="PANTHER" id="PTHR30106">
    <property type="entry name" value="INNER MEMBRANE PROTEIN YEIH-RELATED"/>
    <property type="match status" value="1"/>
</dbReference>
<evidence type="ECO:0000256" key="1">
    <source>
        <dbReference type="ARBA" id="ARBA00004651"/>
    </source>
</evidence>
<protein>
    <submittedName>
        <fullName evidence="8">Sulfate exporter family transporter</fullName>
    </submittedName>
</protein>
<dbReference type="PANTHER" id="PTHR30106:SF1">
    <property type="entry name" value="UPF0324 MEMBRANE PROTEIN FN0533"/>
    <property type="match status" value="1"/>
</dbReference>
<feature type="transmembrane region" description="Helical" evidence="7">
    <location>
        <begin position="18"/>
        <end position="36"/>
    </location>
</feature>
<comment type="subcellular location">
    <subcellularLocation>
        <location evidence="1">Cell membrane</location>
        <topology evidence="1">Multi-pass membrane protein</topology>
    </subcellularLocation>
</comment>
<evidence type="ECO:0000256" key="5">
    <source>
        <dbReference type="ARBA" id="ARBA00022989"/>
    </source>
</evidence>
<reference evidence="8" key="1">
    <citation type="submission" date="2020-07" db="EMBL/GenBank/DDBJ databases">
        <title>Huge and variable diversity of episymbiotic CPR bacteria and DPANN archaea in groundwater ecosystems.</title>
        <authorList>
            <person name="He C.Y."/>
            <person name="Keren R."/>
            <person name="Whittaker M."/>
            <person name="Farag I.F."/>
            <person name="Doudna J."/>
            <person name="Cate J.H.D."/>
            <person name="Banfield J.F."/>
        </authorList>
    </citation>
    <scope>NUCLEOTIDE SEQUENCE</scope>
    <source>
        <strain evidence="8">NC_groundwater_1664_Pr3_B-0.1um_52_9</strain>
    </source>
</reference>
<gene>
    <name evidence="8" type="ORF">HY912_19545</name>
</gene>
<evidence type="ECO:0000313" key="8">
    <source>
        <dbReference type="EMBL" id="MBI5251693.1"/>
    </source>
</evidence>
<feature type="transmembrane region" description="Helical" evidence="7">
    <location>
        <begin position="141"/>
        <end position="162"/>
    </location>
</feature>
<feature type="transmembrane region" description="Helical" evidence="7">
    <location>
        <begin position="222"/>
        <end position="243"/>
    </location>
</feature>
<evidence type="ECO:0000256" key="3">
    <source>
        <dbReference type="ARBA" id="ARBA00022475"/>
    </source>
</evidence>
<dbReference type="Pfam" id="PF03601">
    <property type="entry name" value="Cons_hypoth698"/>
    <property type="match status" value="1"/>
</dbReference>
<dbReference type="InterPro" id="IPR018383">
    <property type="entry name" value="UPF0324_pro"/>
</dbReference>
<evidence type="ECO:0000256" key="6">
    <source>
        <dbReference type="ARBA" id="ARBA00023136"/>
    </source>
</evidence>
<accession>A0A9D6V4G1</accession>
<dbReference type="EMBL" id="JACRDE010000508">
    <property type="protein sequence ID" value="MBI5251693.1"/>
    <property type="molecule type" value="Genomic_DNA"/>
</dbReference>
<evidence type="ECO:0000313" key="9">
    <source>
        <dbReference type="Proteomes" id="UP000807825"/>
    </source>
</evidence>
<name>A0A9D6V4G1_9BACT</name>
<keyword evidence="5 7" id="KW-1133">Transmembrane helix</keyword>
<feature type="transmembrane region" description="Helical" evidence="7">
    <location>
        <begin position="377"/>
        <end position="396"/>
    </location>
</feature>
<comment type="caution">
    <text evidence="8">The sequence shown here is derived from an EMBL/GenBank/DDBJ whole genome shotgun (WGS) entry which is preliminary data.</text>
</comment>
<feature type="transmembrane region" description="Helical" evidence="7">
    <location>
        <begin position="250"/>
        <end position="272"/>
    </location>
</feature>
<dbReference type="GO" id="GO:0005886">
    <property type="term" value="C:plasma membrane"/>
    <property type="evidence" value="ECO:0007669"/>
    <property type="project" value="UniProtKB-SubCell"/>
</dbReference>
<dbReference type="AlphaFoldDB" id="A0A9D6V4G1"/>
<evidence type="ECO:0000256" key="7">
    <source>
        <dbReference type="SAM" id="Phobius"/>
    </source>
</evidence>
<feature type="transmembrane region" description="Helical" evidence="7">
    <location>
        <begin position="417"/>
        <end position="440"/>
    </location>
</feature>
<comment type="similarity">
    <text evidence="2">Belongs to the UPF0324 family.</text>
</comment>
<feature type="transmembrane region" description="Helical" evidence="7">
    <location>
        <begin position="311"/>
        <end position="332"/>
    </location>
</feature>
<keyword evidence="6 7" id="KW-0472">Membrane</keyword>
<organism evidence="8 9">
    <name type="scientific">Desulfomonile tiedjei</name>
    <dbReference type="NCBI Taxonomy" id="2358"/>
    <lineage>
        <taxon>Bacteria</taxon>
        <taxon>Pseudomonadati</taxon>
        <taxon>Thermodesulfobacteriota</taxon>
        <taxon>Desulfomonilia</taxon>
        <taxon>Desulfomonilales</taxon>
        <taxon>Desulfomonilaceae</taxon>
        <taxon>Desulfomonile</taxon>
    </lineage>
</organism>
<feature type="transmembrane region" description="Helical" evidence="7">
    <location>
        <begin position="284"/>
        <end position="304"/>
    </location>
</feature>
<sequence>MAGDGNGLESLYKSEDWLGVWVGFFVIALVLAGVTITTPKLRWVTDGEFASYIAGEKTQVEKLGKQAGEKGEADLQAAGTALASAIEKGDRKGVGDAGKKFESAAKKVKDEGLKKKASKLGKDMGDHSGNTLSKVFSSQNIMWSVICGIGILVLGVIAMSLLGRNVGSFIAGFPIIFILAWIGMLIPGNLTVRELGIEYVLWCLVLGLFVSNVIGLPDWLRAAVQTEFFIKTGLVILGSGILFKEILEAGALGIIQAIFVVGVIWYLTYLIARKMNVDEEFSAILASAVSICGVSAAIATSGAIKGDPKKLSYTTSIVLLCALPMLVFQPMIAKWVGMPDAVAGAWLGGTLDTSPSVVAAGAIISEAAMKVGVIVKMSQNVLIGVAAFILAVVWTFKRAEEIPGAGKPSAMEIWYRFPKFVLGFIIASLVFSFILSPQTVNAVKGTLGNVRTIWFALAFVCIGLETRFVELLELGGGRPAVAFLIGQGINLIWTLILAYLLFGGILFAAPKF</sequence>
<dbReference type="Proteomes" id="UP000807825">
    <property type="component" value="Unassembled WGS sequence"/>
</dbReference>
<feature type="transmembrane region" description="Helical" evidence="7">
    <location>
        <begin position="168"/>
        <end position="187"/>
    </location>
</feature>
<feature type="transmembrane region" description="Helical" evidence="7">
    <location>
        <begin position="481"/>
        <end position="509"/>
    </location>
</feature>
<evidence type="ECO:0000256" key="2">
    <source>
        <dbReference type="ARBA" id="ARBA00007977"/>
    </source>
</evidence>
<feature type="transmembrane region" description="Helical" evidence="7">
    <location>
        <begin position="199"/>
        <end position="216"/>
    </location>
</feature>
<keyword evidence="3" id="KW-1003">Cell membrane</keyword>
<proteinExistence type="inferred from homology"/>